<evidence type="ECO:0000313" key="1">
    <source>
        <dbReference type="EMBL" id="KAJ8604587.1"/>
    </source>
</evidence>
<evidence type="ECO:0008006" key="3">
    <source>
        <dbReference type="Google" id="ProtNLM"/>
    </source>
</evidence>
<evidence type="ECO:0000313" key="2">
    <source>
        <dbReference type="Proteomes" id="UP001230188"/>
    </source>
</evidence>
<dbReference type="AlphaFoldDB" id="A0AAD7XLJ0"/>
<gene>
    <name evidence="1" type="ORF">CTAYLR_007636</name>
</gene>
<proteinExistence type="predicted"/>
<organism evidence="1 2">
    <name type="scientific">Chrysophaeum taylorii</name>
    <dbReference type="NCBI Taxonomy" id="2483200"/>
    <lineage>
        <taxon>Eukaryota</taxon>
        <taxon>Sar</taxon>
        <taxon>Stramenopiles</taxon>
        <taxon>Ochrophyta</taxon>
        <taxon>Pelagophyceae</taxon>
        <taxon>Pelagomonadales</taxon>
        <taxon>Pelagomonadaceae</taxon>
        <taxon>Chrysophaeum</taxon>
    </lineage>
</organism>
<dbReference type="InterPro" id="IPR029055">
    <property type="entry name" value="Ntn_hydrolases_N"/>
</dbReference>
<name>A0AAD7XLJ0_9STRA</name>
<dbReference type="Pfam" id="PF00227">
    <property type="entry name" value="Proteasome"/>
    <property type="match status" value="1"/>
</dbReference>
<reference evidence="1" key="1">
    <citation type="submission" date="2023-01" db="EMBL/GenBank/DDBJ databases">
        <title>Metagenome sequencing of chrysophaentin producing Chrysophaeum taylorii.</title>
        <authorList>
            <person name="Davison J."/>
            <person name="Bewley C."/>
        </authorList>
    </citation>
    <scope>NUCLEOTIDE SEQUENCE</scope>
    <source>
        <strain evidence="1">NIES-1699</strain>
    </source>
</reference>
<dbReference type="PANTHER" id="PTHR32194">
    <property type="entry name" value="METALLOPROTEASE TLDD"/>
    <property type="match status" value="1"/>
</dbReference>
<dbReference type="GO" id="GO:0005839">
    <property type="term" value="C:proteasome core complex"/>
    <property type="evidence" value="ECO:0007669"/>
    <property type="project" value="InterPro"/>
</dbReference>
<protein>
    <recommendedName>
        <fullName evidence="3">Proteasome subunit beta</fullName>
    </recommendedName>
</protein>
<dbReference type="GO" id="GO:0051603">
    <property type="term" value="P:proteolysis involved in protein catabolic process"/>
    <property type="evidence" value="ECO:0007669"/>
    <property type="project" value="InterPro"/>
</dbReference>
<dbReference type="GO" id="GO:0005737">
    <property type="term" value="C:cytoplasm"/>
    <property type="evidence" value="ECO:0007669"/>
    <property type="project" value="TreeGrafter"/>
</dbReference>
<dbReference type="InterPro" id="IPR023333">
    <property type="entry name" value="Proteasome_suB-type"/>
</dbReference>
<dbReference type="Proteomes" id="UP001230188">
    <property type="component" value="Unassembled WGS sequence"/>
</dbReference>
<comment type="caution">
    <text evidence="1">The sequence shown here is derived from an EMBL/GenBank/DDBJ whole genome shotgun (WGS) entry which is preliminary data.</text>
</comment>
<dbReference type="SUPFAM" id="SSF56235">
    <property type="entry name" value="N-terminal nucleophile aminohydrolases (Ntn hydrolases)"/>
    <property type="match status" value="1"/>
</dbReference>
<dbReference type="Gene3D" id="3.60.20.10">
    <property type="entry name" value="Glutamine Phosphoribosylpyrophosphate, subunit 1, domain 1"/>
    <property type="match status" value="1"/>
</dbReference>
<accession>A0AAD7XLJ0</accession>
<dbReference type="PANTHER" id="PTHR32194:SF10">
    <property type="entry name" value="PROTEASOME SUBUNIT BETA TYPE-3"/>
    <property type="match status" value="1"/>
</dbReference>
<sequence>MAGKGCVAVVADKRLGAGNALIGDGACRVLECGDRAVVAMRGLHADVQTLFEDLDSRLRLRWIEAGGRGTRAWIEPSALAAMVSVMLYAARLSPEEAHWFLEPIVAGLSRKGDAYLCAQDSLGAQLVSSKYVVVGTAAHSLHGACEALYEPDLDPHQLRDLAVRCMSAGLHRDCLSGRTLVVHLITPDGHTKSDHSVTFLSSTPRSSSSSP</sequence>
<dbReference type="EMBL" id="JAQMWT010000328">
    <property type="protein sequence ID" value="KAJ8604587.1"/>
    <property type="molecule type" value="Genomic_DNA"/>
</dbReference>
<keyword evidence="2" id="KW-1185">Reference proteome</keyword>
<dbReference type="InterPro" id="IPR001353">
    <property type="entry name" value="Proteasome_sua/b"/>
</dbReference>